<reference evidence="2 3" key="1">
    <citation type="journal article" date="2018" name="PLoS ONE">
        <title>The draft genome of Kipferlia bialata reveals reductive genome evolution in fornicate parasites.</title>
        <authorList>
            <person name="Tanifuji G."/>
            <person name="Takabayashi S."/>
            <person name="Kume K."/>
            <person name="Takagi M."/>
            <person name="Nakayama T."/>
            <person name="Kamikawa R."/>
            <person name="Inagaki Y."/>
            <person name="Hashimoto T."/>
        </authorList>
    </citation>
    <scope>NUCLEOTIDE SEQUENCE [LARGE SCALE GENOMIC DNA]</scope>
    <source>
        <strain evidence="2">NY0173</strain>
    </source>
</reference>
<feature type="region of interest" description="Disordered" evidence="1">
    <location>
        <begin position="17"/>
        <end position="66"/>
    </location>
</feature>
<sequence>VRPKALSICYFPTVDEREVERDRLSRERKAEREKERERERVERGLSASPPRSAKAKRSTDPVEPAPLTLRERKKEVVLYYDVLLTNVSKDVIRLVTPLPPLSCLRMQSVTGLLSPGTSIKATVSFTPSLCDVLPLETEIRLRTTAGDVVIPVRVLPDLSTLYRRRIGVDAVSPSMVRAPLPPSLPPCHKSRPPLTLPKRLLRTDPFLGVGSRRVGDTDRPNQCLTLLGVDLSQCISVPKGVPVRVTLSVEGHDDVWSLSPKLHQSAPGERAREAEAGGVALTETLVDELVGRQPLSPSLPKAGRGRAYVDVERFYTQQHRSVQFDIGRETQGDGEGEGEGEGERGPGHWVYLSCLRHNSRTYEASLTVSVCALSPWLQYRPNEDGEMEREDEAETVSEERQREREREKGMVSGVVECVVSS</sequence>
<evidence type="ECO:0000313" key="2">
    <source>
        <dbReference type="EMBL" id="GIQ82270.1"/>
    </source>
</evidence>
<dbReference type="EMBL" id="BDIP01000641">
    <property type="protein sequence ID" value="GIQ82270.1"/>
    <property type="molecule type" value="Genomic_DNA"/>
</dbReference>
<organism evidence="2 3">
    <name type="scientific">Kipferlia bialata</name>
    <dbReference type="NCBI Taxonomy" id="797122"/>
    <lineage>
        <taxon>Eukaryota</taxon>
        <taxon>Metamonada</taxon>
        <taxon>Carpediemonas-like organisms</taxon>
        <taxon>Kipferlia</taxon>
    </lineage>
</organism>
<keyword evidence="3" id="KW-1185">Reference proteome</keyword>
<gene>
    <name evidence="2" type="ORF">KIPB_003375</name>
</gene>
<evidence type="ECO:0000256" key="1">
    <source>
        <dbReference type="SAM" id="MobiDB-lite"/>
    </source>
</evidence>
<feature type="compositionally biased region" description="Acidic residues" evidence="1">
    <location>
        <begin position="384"/>
        <end position="396"/>
    </location>
</feature>
<dbReference type="AlphaFoldDB" id="A0A9K3CUC4"/>
<feature type="region of interest" description="Disordered" evidence="1">
    <location>
        <begin position="326"/>
        <end position="345"/>
    </location>
</feature>
<comment type="caution">
    <text evidence="2">The sequence shown here is derived from an EMBL/GenBank/DDBJ whole genome shotgun (WGS) entry which is preliminary data.</text>
</comment>
<proteinExistence type="predicted"/>
<evidence type="ECO:0000313" key="3">
    <source>
        <dbReference type="Proteomes" id="UP000265618"/>
    </source>
</evidence>
<feature type="compositionally biased region" description="Basic and acidic residues" evidence="1">
    <location>
        <begin position="17"/>
        <end position="43"/>
    </location>
</feature>
<name>A0A9K3CUC4_9EUKA</name>
<feature type="region of interest" description="Disordered" evidence="1">
    <location>
        <begin position="382"/>
        <end position="409"/>
    </location>
</feature>
<protein>
    <submittedName>
        <fullName evidence="2">Uncharacterized protein</fullName>
    </submittedName>
</protein>
<feature type="compositionally biased region" description="Basic and acidic residues" evidence="1">
    <location>
        <begin position="397"/>
        <end position="409"/>
    </location>
</feature>
<accession>A0A9K3CUC4</accession>
<dbReference type="Proteomes" id="UP000265618">
    <property type="component" value="Unassembled WGS sequence"/>
</dbReference>
<feature type="non-terminal residue" evidence="2">
    <location>
        <position position="1"/>
    </location>
</feature>